<protein>
    <submittedName>
        <fullName evidence="2">Type I addiction module toxin, SymE family</fullName>
    </submittedName>
</protein>
<feature type="domain" description="Toxin SymE-like" evidence="1">
    <location>
        <begin position="23"/>
        <end position="57"/>
    </location>
</feature>
<dbReference type="AlphaFoldDB" id="A0A3E1YHF2"/>
<dbReference type="OrthoDB" id="675523at2"/>
<evidence type="ECO:0000313" key="2">
    <source>
        <dbReference type="EMBL" id="RFS26787.1"/>
    </source>
</evidence>
<proteinExistence type="predicted"/>
<evidence type="ECO:0000259" key="1">
    <source>
        <dbReference type="Pfam" id="PF08845"/>
    </source>
</evidence>
<dbReference type="GO" id="GO:0003723">
    <property type="term" value="F:RNA binding"/>
    <property type="evidence" value="ECO:0007669"/>
    <property type="project" value="InterPro"/>
</dbReference>
<organism evidence="2 3">
    <name type="scientific">Chitinophaga silvatica</name>
    <dbReference type="NCBI Taxonomy" id="2282649"/>
    <lineage>
        <taxon>Bacteria</taxon>
        <taxon>Pseudomonadati</taxon>
        <taxon>Bacteroidota</taxon>
        <taxon>Chitinophagia</taxon>
        <taxon>Chitinophagales</taxon>
        <taxon>Chitinophagaceae</taxon>
        <taxon>Chitinophaga</taxon>
    </lineage>
</organism>
<dbReference type="GO" id="GO:0005737">
    <property type="term" value="C:cytoplasm"/>
    <property type="evidence" value="ECO:0007669"/>
    <property type="project" value="InterPro"/>
</dbReference>
<dbReference type="EMBL" id="QPMM01000001">
    <property type="protein sequence ID" value="RFS26787.1"/>
    <property type="molecule type" value="Genomic_DNA"/>
</dbReference>
<gene>
    <name evidence="2" type="ORF">DVR12_03095</name>
</gene>
<comment type="caution">
    <text evidence="2">The sequence shown here is derived from an EMBL/GenBank/DDBJ whole genome shotgun (WGS) entry which is preliminary data.</text>
</comment>
<dbReference type="InterPro" id="IPR014944">
    <property type="entry name" value="Toxin_SymE-like"/>
</dbReference>
<accession>A0A3E1YHF2</accession>
<dbReference type="Pfam" id="PF08845">
    <property type="entry name" value="SymE_toxin"/>
    <property type="match status" value="1"/>
</dbReference>
<reference evidence="2 3" key="1">
    <citation type="submission" date="2018-07" db="EMBL/GenBank/DDBJ databases">
        <title>Chitinophaga K2CV101002-2 sp. nov., isolated from a monsoon evergreen broad-leaved forest soil.</title>
        <authorList>
            <person name="Lv Y."/>
        </authorList>
    </citation>
    <scope>NUCLEOTIDE SEQUENCE [LARGE SCALE GENOMIC DNA]</scope>
    <source>
        <strain evidence="2 3">GDMCC 1.1288</strain>
    </source>
</reference>
<keyword evidence="3" id="KW-1185">Reference proteome</keyword>
<dbReference type="GO" id="GO:0016788">
    <property type="term" value="F:hydrolase activity, acting on ester bonds"/>
    <property type="evidence" value="ECO:0007669"/>
    <property type="project" value="InterPro"/>
</dbReference>
<evidence type="ECO:0000313" key="3">
    <source>
        <dbReference type="Proteomes" id="UP000260644"/>
    </source>
</evidence>
<name>A0A3E1YHF2_9BACT</name>
<sequence>MKSNIRNAKLHTKIVPRLIEPVEVPWLNLSGQWLAKAGFHAGDNISIIVSRNYLRITKLDTQGKGISVNQNDIK</sequence>
<dbReference type="RefSeq" id="WP_116973979.1">
    <property type="nucleotide sequence ID" value="NZ_QPMM01000001.1"/>
</dbReference>
<dbReference type="Proteomes" id="UP000260644">
    <property type="component" value="Unassembled WGS sequence"/>
</dbReference>
<dbReference type="GO" id="GO:0016070">
    <property type="term" value="P:RNA metabolic process"/>
    <property type="evidence" value="ECO:0007669"/>
    <property type="project" value="InterPro"/>
</dbReference>